<keyword evidence="1" id="KW-0678">Repressor</keyword>
<dbReference type="Gene3D" id="1.20.5.780">
    <property type="entry name" value="Single helix bin"/>
    <property type="match status" value="1"/>
</dbReference>
<keyword evidence="5" id="KW-0804">Transcription</keyword>
<gene>
    <name evidence="7" type="ORF">IW254_001933</name>
</gene>
<proteinExistence type="inferred from homology"/>
<reference evidence="7" key="1">
    <citation type="submission" date="2020-11" db="EMBL/GenBank/DDBJ databases">
        <title>Sequencing the genomes of 1000 actinobacteria strains.</title>
        <authorList>
            <person name="Klenk H.-P."/>
        </authorList>
    </citation>
    <scope>NUCLEOTIDE SEQUENCE</scope>
    <source>
        <strain evidence="7">DSM 45632</strain>
    </source>
</reference>
<dbReference type="PANTHER" id="PTHR35401">
    <property type="entry name" value="COPG FAMILY HELIX-TURN-HELIX PROTEIN-RELATED-RELATED"/>
    <property type="match status" value="1"/>
</dbReference>
<dbReference type="AlphaFoldDB" id="A0A931DWR9"/>
<evidence type="ECO:0000313" key="7">
    <source>
        <dbReference type="EMBL" id="MBG6122964.1"/>
    </source>
</evidence>
<dbReference type="Proteomes" id="UP000658613">
    <property type="component" value="Unassembled WGS sequence"/>
</dbReference>
<comment type="caution">
    <text evidence="7">The sequence shown here is derived from an EMBL/GenBank/DDBJ whole genome shotgun (WGS) entry which is preliminary data.</text>
</comment>
<dbReference type="InterPro" id="IPR014795">
    <property type="entry name" value="TacA_1-like"/>
</dbReference>
<accession>A0A931DWR9</accession>
<dbReference type="RefSeq" id="WP_196825270.1">
    <property type="nucleotide sequence ID" value="NZ_CP046980.1"/>
</dbReference>
<comment type="similarity">
    <text evidence="6">Belongs to the TacA antitoxin family.</text>
</comment>
<evidence type="ECO:0000256" key="3">
    <source>
        <dbReference type="ARBA" id="ARBA00023015"/>
    </source>
</evidence>
<dbReference type="GO" id="GO:0003677">
    <property type="term" value="F:DNA binding"/>
    <property type="evidence" value="ECO:0007669"/>
    <property type="project" value="UniProtKB-KW"/>
</dbReference>
<evidence type="ECO:0000256" key="4">
    <source>
        <dbReference type="ARBA" id="ARBA00023125"/>
    </source>
</evidence>
<evidence type="ECO:0000256" key="2">
    <source>
        <dbReference type="ARBA" id="ARBA00022649"/>
    </source>
</evidence>
<dbReference type="InterPro" id="IPR010985">
    <property type="entry name" value="Ribbon_hlx_hlx"/>
</dbReference>
<keyword evidence="3" id="KW-0805">Transcription regulation</keyword>
<keyword evidence="2" id="KW-1277">Toxin-antitoxin system</keyword>
<dbReference type="PANTHER" id="PTHR35401:SF1">
    <property type="entry name" value="CYTOPLASMIC PROTEIN"/>
    <property type="match status" value="1"/>
</dbReference>
<sequence>MTTETKDKRLQLRATASQDARLREAAKTEEVSVTEFVLASALAKADTVLADKRYFFLSSEQYNEFLEALEKPVRGPKYQALMTGETVFGKDFTLD</sequence>
<evidence type="ECO:0000313" key="8">
    <source>
        <dbReference type="Proteomes" id="UP000658613"/>
    </source>
</evidence>
<dbReference type="SUPFAM" id="SSF47598">
    <property type="entry name" value="Ribbon-helix-helix"/>
    <property type="match status" value="1"/>
</dbReference>
<organism evidence="7 8">
    <name type="scientific">Corynebacterium aquatimens</name>
    <dbReference type="NCBI Taxonomy" id="1190508"/>
    <lineage>
        <taxon>Bacteria</taxon>
        <taxon>Bacillati</taxon>
        <taxon>Actinomycetota</taxon>
        <taxon>Actinomycetes</taxon>
        <taxon>Mycobacteriales</taxon>
        <taxon>Corynebacteriaceae</taxon>
        <taxon>Corynebacterium</taxon>
    </lineage>
</organism>
<dbReference type="GO" id="GO:0006355">
    <property type="term" value="P:regulation of DNA-templated transcription"/>
    <property type="evidence" value="ECO:0007669"/>
    <property type="project" value="InterPro"/>
</dbReference>
<evidence type="ECO:0000256" key="6">
    <source>
        <dbReference type="ARBA" id="ARBA00049988"/>
    </source>
</evidence>
<dbReference type="EMBL" id="JADOUE010000001">
    <property type="protein sequence ID" value="MBG6122964.1"/>
    <property type="molecule type" value="Genomic_DNA"/>
</dbReference>
<dbReference type="Pfam" id="PF08681">
    <property type="entry name" value="TacA1"/>
    <property type="match status" value="1"/>
</dbReference>
<evidence type="ECO:0000256" key="5">
    <source>
        <dbReference type="ARBA" id="ARBA00023163"/>
    </source>
</evidence>
<keyword evidence="8" id="KW-1185">Reference proteome</keyword>
<protein>
    <submittedName>
        <fullName evidence="7">Uncharacterized protein (DUF1778 family)</fullName>
    </submittedName>
</protein>
<keyword evidence="4" id="KW-0238">DNA-binding</keyword>
<name>A0A931DWR9_9CORY</name>
<evidence type="ECO:0000256" key="1">
    <source>
        <dbReference type="ARBA" id="ARBA00022491"/>
    </source>
</evidence>